<keyword evidence="2" id="KW-1185">Reference proteome</keyword>
<gene>
    <name evidence="1" type="ORF">J41TS12_32160</name>
</gene>
<evidence type="ECO:0008006" key="3">
    <source>
        <dbReference type="Google" id="ProtNLM"/>
    </source>
</evidence>
<dbReference type="Proteomes" id="UP000681162">
    <property type="component" value="Unassembled WGS sequence"/>
</dbReference>
<dbReference type="SUPFAM" id="SSF159121">
    <property type="entry name" value="BC4932-like"/>
    <property type="match status" value="1"/>
</dbReference>
<dbReference type="AlphaFoldDB" id="A0A919XWU6"/>
<dbReference type="Pfam" id="PF06486">
    <property type="entry name" value="DUF1093"/>
    <property type="match status" value="1"/>
</dbReference>
<dbReference type="Gene3D" id="2.40.50.480">
    <property type="match status" value="1"/>
</dbReference>
<dbReference type="RefSeq" id="WP_212940458.1">
    <property type="nucleotide sequence ID" value="NZ_BORR01000011.1"/>
</dbReference>
<proteinExistence type="predicted"/>
<protein>
    <recommendedName>
        <fullName evidence="3">YxeA family protein</fullName>
    </recommendedName>
</protein>
<evidence type="ECO:0000313" key="2">
    <source>
        <dbReference type="Proteomes" id="UP000681162"/>
    </source>
</evidence>
<dbReference type="PROSITE" id="PS51257">
    <property type="entry name" value="PROKAR_LIPOPROTEIN"/>
    <property type="match status" value="1"/>
</dbReference>
<dbReference type="NCBIfam" id="TIGR01655">
    <property type="entry name" value="yxeA_fam"/>
    <property type="match status" value="1"/>
</dbReference>
<dbReference type="PANTHER" id="PTHR36433">
    <property type="entry name" value="HYPOTHETICAL CYTOSOLIC PROTEIN"/>
    <property type="match status" value="1"/>
</dbReference>
<organism evidence="1 2">
    <name type="scientific">Paenibacillus antibioticophila</name>
    <dbReference type="NCBI Taxonomy" id="1274374"/>
    <lineage>
        <taxon>Bacteria</taxon>
        <taxon>Bacillati</taxon>
        <taxon>Bacillota</taxon>
        <taxon>Bacilli</taxon>
        <taxon>Bacillales</taxon>
        <taxon>Paenibacillaceae</taxon>
        <taxon>Paenibacillus</taxon>
    </lineage>
</organism>
<dbReference type="InterPro" id="IPR036166">
    <property type="entry name" value="YxeA-like_sf"/>
</dbReference>
<dbReference type="EMBL" id="BORR01000011">
    <property type="protein sequence ID" value="GIO38355.1"/>
    <property type="molecule type" value="Genomic_DNA"/>
</dbReference>
<sequence>MKKILLVLGLIIVIAACLWMIFFTPEKLTPGNPAGKTVYYSMIIGPGVHDGNERYNYEITAYNDKGQEKKLDFSAGKQLKEGAYIQLYYTLIRGVTHWEEISIEDLPEAVRQHYQK</sequence>
<dbReference type="PANTHER" id="PTHR36433:SF2">
    <property type="entry name" value="YXEA FAMILY PROTEIN"/>
    <property type="match status" value="1"/>
</dbReference>
<comment type="caution">
    <text evidence="1">The sequence shown here is derived from an EMBL/GenBank/DDBJ whole genome shotgun (WGS) entry which is preliminary data.</text>
</comment>
<evidence type="ECO:0000313" key="1">
    <source>
        <dbReference type="EMBL" id="GIO38355.1"/>
    </source>
</evidence>
<name>A0A919XWU6_9BACL</name>
<accession>A0A919XWU6</accession>
<dbReference type="InterPro" id="IPR006542">
    <property type="entry name" value="DUF1093"/>
</dbReference>
<reference evidence="1 2" key="1">
    <citation type="submission" date="2021-03" db="EMBL/GenBank/DDBJ databases">
        <title>Antimicrobial resistance genes in bacteria isolated from Japanese honey, and their potential for conferring macrolide and lincosamide resistance in the American foulbrood pathogen Paenibacillus larvae.</title>
        <authorList>
            <person name="Okamoto M."/>
            <person name="Kumagai M."/>
            <person name="Kanamori H."/>
            <person name="Takamatsu D."/>
        </authorList>
    </citation>
    <scope>NUCLEOTIDE SEQUENCE [LARGE SCALE GENOMIC DNA]</scope>
    <source>
        <strain evidence="1 2">J41TS12</strain>
    </source>
</reference>